<keyword evidence="3" id="KW-1185">Reference proteome</keyword>
<dbReference type="Gene3D" id="3.40.50.1010">
    <property type="entry name" value="5'-nuclease"/>
    <property type="match status" value="1"/>
</dbReference>
<feature type="domain" description="HTH OST-type" evidence="1">
    <location>
        <begin position="161"/>
        <end position="236"/>
    </location>
</feature>
<dbReference type="EMBL" id="JBHUJB010000079">
    <property type="protein sequence ID" value="MFD2160370.1"/>
    <property type="molecule type" value="Genomic_DNA"/>
</dbReference>
<dbReference type="InterPro" id="IPR025605">
    <property type="entry name" value="OST-HTH/LOTUS_dom"/>
</dbReference>
<reference evidence="3" key="1">
    <citation type="journal article" date="2019" name="Int. J. Syst. Evol. Microbiol.">
        <title>The Global Catalogue of Microorganisms (GCM) 10K type strain sequencing project: providing services to taxonomists for standard genome sequencing and annotation.</title>
        <authorList>
            <consortium name="The Broad Institute Genomics Platform"/>
            <consortium name="The Broad Institute Genome Sequencing Center for Infectious Disease"/>
            <person name="Wu L."/>
            <person name="Ma J."/>
        </authorList>
    </citation>
    <scope>NUCLEOTIDE SEQUENCE [LARGE SCALE GENOMIC DNA]</scope>
    <source>
        <strain evidence="3">CCUG 57942</strain>
    </source>
</reference>
<dbReference type="Gene3D" id="3.30.420.610">
    <property type="entry name" value="LOTUS domain-like"/>
    <property type="match status" value="1"/>
</dbReference>
<dbReference type="Proteomes" id="UP001597389">
    <property type="component" value="Unassembled WGS sequence"/>
</dbReference>
<sequence length="247" mass="27546">MSESLEYSPRLAVLIDADNTPAKSVPLILEEIAKLGTASVRRAYGDWSCDSLKNWKDLSLDNSIQPMQQFAYTKGKNASDIAMIIDALDLMYTELYDGFCLVSSDSDFTPLATRIRQQSLTVYGIGQKKTPKPFVEACDKFIYSELLDKNDNSEIEVKPITDAKLFHYFKTAIDATSDDSGWSPLGPVGQHINNLAPDFDSRSWGHSKLSDLAKAIPKIETNQTAKHFRVRIKASMKKTAKKSPKQS</sequence>
<proteinExistence type="predicted"/>
<dbReference type="CDD" id="cd10146">
    <property type="entry name" value="LabA_like_C"/>
    <property type="match status" value="1"/>
</dbReference>
<evidence type="ECO:0000313" key="2">
    <source>
        <dbReference type="EMBL" id="MFD2160370.1"/>
    </source>
</evidence>
<gene>
    <name evidence="2" type="ORF">ACFSW8_15815</name>
</gene>
<comment type="caution">
    <text evidence="2">The sequence shown here is derived from an EMBL/GenBank/DDBJ whole genome shotgun (WGS) entry which is preliminary data.</text>
</comment>
<dbReference type="InterPro" id="IPR021139">
    <property type="entry name" value="NYN"/>
</dbReference>
<evidence type="ECO:0000259" key="1">
    <source>
        <dbReference type="PROSITE" id="PS51644"/>
    </source>
</evidence>
<name>A0ABW4ZEQ7_9BACT</name>
<evidence type="ECO:0000313" key="3">
    <source>
        <dbReference type="Proteomes" id="UP001597389"/>
    </source>
</evidence>
<accession>A0ABW4ZEQ7</accession>
<organism evidence="2 3">
    <name type="scientific">Rubritalea tangerina</name>
    <dbReference type="NCBI Taxonomy" id="430798"/>
    <lineage>
        <taxon>Bacteria</taxon>
        <taxon>Pseudomonadati</taxon>
        <taxon>Verrucomicrobiota</taxon>
        <taxon>Verrucomicrobiia</taxon>
        <taxon>Verrucomicrobiales</taxon>
        <taxon>Rubritaleaceae</taxon>
        <taxon>Rubritalea</taxon>
    </lineage>
</organism>
<dbReference type="PANTHER" id="PTHR35811">
    <property type="entry name" value="SLR1870 PROTEIN"/>
    <property type="match status" value="1"/>
</dbReference>
<dbReference type="RefSeq" id="WP_377090779.1">
    <property type="nucleotide sequence ID" value="NZ_JBHSJL010000014.1"/>
</dbReference>
<dbReference type="CDD" id="cd11297">
    <property type="entry name" value="PIN_LabA-like_N_1"/>
    <property type="match status" value="1"/>
</dbReference>
<protein>
    <submittedName>
        <fullName evidence="2">NYN domain-containing protein</fullName>
    </submittedName>
</protein>
<dbReference type="PANTHER" id="PTHR35811:SF1">
    <property type="entry name" value="HTH OST-TYPE DOMAIN-CONTAINING PROTEIN"/>
    <property type="match status" value="1"/>
</dbReference>
<dbReference type="PROSITE" id="PS51644">
    <property type="entry name" value="HTH_OST"/>
    <property type="match status" value="1"/>
</dbReference>
<dbReference type="InterPro" id="IPR041966">
    <property type="entry name" value="LOTUS-like"/>
</dbReference>
<dbReference type="Pfam" id="PF01936">
    <property type="entry name" value="NYN"/>
    <property type="match status" value="1"/>
</dbReference>
<dbReference type="Pfam" id="PF12872">
    <property type="entry name" value="OST-HTH"/>
    <property type="match status" value="1"/>
</dbReference>